<sequence length="589" mass="64893">MVPIINSEAVMQSPQVLIVGSGPAGLVLALALLKNSVPTRIIEKDTEHHVGERGSGIMPRTLEIEHFLGVYDDVQKAGVNTPTLHVFDPNDPYRIMKSAELIEHVEPTPTFPITKGVMLGQWRHQAILRKHIEALGGEIELGSTLIDFKQDESGVTAEILKTTDSEEVTERSRFAYIVGADGARSAVRKALGVTFAGETREEGKMYIVDARIEGLEGEKDVYLWKRHSSMVSPRHTVDPRVFQMIFAGPEVDFASLRASNSVQAVQNEFERISHRTDLKITSITWQGEWRPNIRMADHFCLGRVFLIGDAAHTHSPTGGQGLNSSIQDAFNLAWKLSLVLKDHARPTLLDSYEAERVPVTAEMLKITTVLYNRSFSTHAQHALERAEAFSPSTKIDSELHWYRGRKLFQLDLNYRWSSIVFDERFERSASDVDEVYGVAGHDTRAGDRAPDAPGLAPFSAVSNGSGVTLTRIFDILNPAMHTALIFVSLPALGKARTLLRPLNQLSSGLVHMVLIFPTPVASSASLPSLDFDCVFEDTKGYAFQGYGVGMDDDVPTIVLIRPDGMVGAFVRTVAGVEKYLKAVFGSVSS</sequence>
<organism evidence="6 7">
    <name type="scientific">Phellinidium pouzarii</name>
    <dbReference type="NCBI Taxonomy" id="167371"/>
    <lineage>
        <taxon>Eukaryota</taxon>
        <taxon>Fungi</taxon>
        <taxon>Dikarya</taxon>
        <taxon>Basidiomycota</taxon>
        <taxon>Agaricomycotina</taxon>
        <taxon>Agaricomycetes</taxon>
        <taxon>Hymenochaetales</taxon>
        <taxon>Hymenochaetaceae</taxon>
        <taxon>Phellinidium</taxon>
    </lineage>
</organism>
<dbReference type="InterPro" id="IPR038220">
    <property type="entry name" value="PHOX_C_sf"/>
</dbReference>
<keyword evidence="7" id="KW-1185">Reference proteome</keyword>
<dbReference type="PANTHER" id="PTHR43004">
    <property type="entry name" value="TRK SYSTEM POTASSIUM UPTAKE PROTEIN"/>
    <property type="match status" value="1"/>
</dbReference>
<keyword evidence="3" id="KW-0274">FAD</keyword>
<dbReference type="EMBL" id="SGPK01000052">
    <property type="protein sequence ID" value="THH09795.1"/>
    <property type="molecule type" value="Genomic_DNA"/>
</dbReference>
<accession>A0A4S4LDS1</accession>
<dbReference type="PRINTS" id="PR00420">
    <property type="entry name" value="RNGMNOXGNASE"/>
</dbReference>
<keyword evidence="4" id="KW-0560">Oxidoreductase</keyword>
<dbReference type="Gene3D" id="3.40.30.20">
    <property type="match status" value="1"/>
</dbReference>
<dbReference type="InterPro" id="IPR002938">
    <property type="entry name" value="FAD-bd"/>
</dbReference>
<reference evidence="6 7" key="1">
    <citation type="submission" date="2019-02" db="EMBL/GenBank/DDBJ databases">
        <title>Genome sequencing of the rare red list fungi Phellinidium pouzarii.</title>
        <authorList>
            <person name="Buettner E."/>
            <person name="Kellner H."/>
        </authorList>
    </citation>
    <scope>NUCLEOTIDE SEQUENCE [LARGE SCALE GENOMIC DNA]</scope>
    <source>
        <strain evidence="6 7">DSM 108285</strain>
    </source>
</reference>
<dbReference type="Gene3D" id="3.30.70.2450">
    <property type="match status" value="1"/>
</dbReference>
<dbReference type="Proteomes" id="UP000308199">
    <property type="component" value="Unassembled WGS sequence"/>
</dbReference>
<gene>
    <name evidence="6" type="ORF">EW145_g1753</name>
</gene>
<dbReference type="InterPro" id="IPR036188">
    <property type="entry name" value="FAD/NAD-bd_sf"/>
</dbReference>
<proteinExistence type="predicted"/>
<dbReference type="Gene3D" id="3.50.50.60">
    <property type="entry name" value="FAD/NAD(P)-binding domain"/>
    <property type="match status" value="1"/>
</dbReference>
<dbReference type="OrthoDB" id="2690153at2759"/>
<evidence type="ECO:0000313" key="6">
    <source>
        <dbReference type="EMBL" id="THH09795.1"/>
    </source>
</evidence>
<dbReference type="Pfam" id="PF01494">
    <property type="entry name" value="FAD_binding_3"/>
    <property type="match status" value="1"/>
</dbReference>
<evidence type="ECO:0000256" key="4">
    <source>
        <dbReference type="ARBA" id="ARBA00023002"/>
    </source>
</evidence>
<evidence type="ECO:0000313" key="7">
    <source>
        <dbReference type="Proteomes" id="UP000308199"/>
    </source>
</evidence>
<keyword evidence="2" id="KW-0285">Flavoprotein</keyword>
<evidence type="ECO:0000256" key="2">
    <source>
        <dbReference type="ARBA" id="ARBA00022630"/>
    </source>
</evidence>
<evidence type="ECO:0000256" key="1">
    <source>
        <dbReference type="ARBA" id="ARBA00001974"/>
    </source>
</evidence>
<dbReference type="AlphaFoldDB" id="A0A4S4LDS1"/>
<evidence type="ECO:0000259" key="5">
    <source>
        <dbReference type="Pfam" id="PF01494"/>
    </source>
</evidence>
<dbReference type="InterPro" id="IPR050641">
    <property type="entry name" value="RIFMO-like"/>
</dbReference>
<evidence type="ECO:0000256" key="3">
    <source>
        <dbReference type="ARBA" id="ARBA00022827"/>
    </source>
</evidence>
<feature type="domain" description="FAD-binding" evidence="5">
    <location>
        <begin position="15"/>
        <end position="365"/>
    </location>
</feature>
<dbReference type="GO" id="GO:0071949">
    <property type="term" value="F:FAD binding"/>
    <property type="evidence" value="ECO:0007669"/>
    <property type="project" value="InterPro"/>
</dbReference>
<protein>
    <recommendedName>
        <fullName evidence="5">FAD-binding domain-containing protein</fullName>
    </recommendedName>
</protein>
<comment type="caution">
    <text evidence="6">The sequence shown here is derived from an EMBL/GenBank/DDBJ whole genome shotgun (WGS) entry which is preliminary data.</text>
</comment>
<comment type="cofactor">
    <cofactor evidence="1">
        <name>FAD</name>
        <dbReference type="ChEBI" id="CHEBI:57692"/>
    </cofactor>
</comment>
<dbReference type="GO" id="GO:0016709">
    <property type="term" value="F:oxidoreductase activity, acting on paired donors, with incorporation or reduction of molecular oxygen, NAD(P)H as one donor, and incorporation of one atom of oxygen"/>
    <property type="evidence" value="ECO:0007669"/>
    <property type="project" value="UniProtKB-ARBA"/>
</dbReference>
<dbReference type="PANTHER" id="PTHR43004:SF19">
    <property type="entry name" value="BINDING MONOOXYGENASE, PUTATIVE (JCVI)-RELATED"/>
    <property type="match status" value="1"/>
</dbReference>
<dbReference type="SUPFAM" id="SSF51905">
    <property type="entry name" value="FAD/NAD(P)-binding domain"/>
    <property type="match status" value="1"/>
</dbReference>
<name>A0A4S4LDS1_9AGAM</name>